<keyword evidence="2" id="KW-1185">Reference proteome</keyword>
<proteinExistence type="predicted"/>
<protein>
    <submittedName>
        <fullName evidence="1">Uncharacterized protein</fullName>
    </submittedName>
</protein>
<accession>A0ACC2NBY1</accession>
<sequence>MNIRQQEKLINSPADKLEISEKGKTFVGNHHDKLQNMKACPDSCPESTISNELWQRSQPKDERAFFAKGIKIGGPKYGVKALIACPRTSILTPSNPDAKPFFTLEKSQRVMSVLVLVVFHLSSTSILFL</sequence>
<evidence type="ECO:0000313" key="2">
    <source>
        <dbReference type="Proteomes" id="UP001239111"/>
    </source>
</evidence>
<comment type="caution">
    <text evidence="1">The sequence shown here is derived from an EMBL/GenBank/DDBJ whole genome shotgun (WGS) entry which is preliminary data.</text>
</comment>
<reference evidence="1" key="1">
    <citation type="submission" date="2023-04" db="EMBL/GenBank/DDBJ databases">
        <title>A chromosome-level genome assembly of the parasitoid wasp Eretmocerus hayati.</title>
        <authorList>
            <person name="Zhong Y."/>
            <person name="Liu S."/>
            <person name="Liu Y."/>
        </authorList>
    </citation>
    <scope>NUCLEOTIDE SEQUENCE</scope>
    <source>
        <strain evidence="1">ZJU_SS_LIU_2023</strain>
    </source>
</reference>
<dbReference type="EMBL" id="CM056744">
    <property type="protein sequence ID" value="KAJ8668201.1"/>
    <property type="molecule type" value="Genomic_DNA"/>
</dbReference>
<name>A0ACC2NBY1_9HYME</name>
<dbReference type="Proteomes" id="UP001239111">
    <property type="component" value="Chromosome 4"/>
</dbReference>
<evidence type="ECO:0000313" key="1">
    <source>
        <dbReference type="EMBL" id="KAJ8668201.1"/>
    </source>
</evidence>
<gene>
    <name evidence="1" type="ORF">QAD02_009864</name>
</gene>
<organism evidence="1 2">
    <name type="scientific">Eretmocerus hayati</name>
    <dbReference type="NCBI Taxonomy" id="131215"/>
    <lineage>
        <taxon>Eukaryota</taxon>
        <taxon>Metazoa</taxon>
        <taxon>Ecdysozoa</taxon>
        <taxon>Arthropoda</taxon>
        <taxon>Hexapoda</taxon>
        <taxon>Insecta</taxon>
        <taxon>Pterygota</taxon>
        <taxon>Neoptera</taxon>
        <taxon>Endopterygota</taxon>
        <taxon>Hymenoptera</taxon>
        <taxon>Apocrita</taxon>
        <taxon>Proctotrupomorpha</taxon>
        <taxon>Chalcidoidea</taxon>
        <taxon>Aphelinidae</taxon>
        <taxon>Aphelininae</taxon>
        <taxon>Eretmocerus</taxon>
    </lineage>
</organism>